<dbReference type="Proteomes" id="UP001249959">
    <property type="component" value="Unassembled WGS sequence"/>
</dbReference>
<dbReference type="RefSeq" id="WP_316070703.1">
    <property type="nucleotide sequence ID" value="NZ_JAVNWW010000004.1"/>
</dbReference>
<keyword evidence="3" id="KW-1185">Reference proteome</keyword>
<feature type="signal peptide" evidence="1">
    <location>
        <begin position="1"/>
        <end position="26"/>
    </location>
</feature>
<feature type="chain" id="PRO_5045843615" description="Secretion system C-terminal sorting domain-containing protein" evidence="1">
    <location>
        <begin position="27"/>
        <end position="117"/>
    </location>
</feature>
<evidence type="ECO:0000313" key="3">
    <source>
        <dbReference type="Proteomes" id="UP001249959"/>
    </source>
</evidence>
<comment type="caution">
    <text evidence="2">The sequence shown here is derived from an EMBL/GenBank/DDBJ whole genome shotgun (WGS) entry which is preliminary data.</text>
</comment>
<dbReference type="EMBL" id="JAVNWW010000004">
    <property type="protein sequence ID" value="MDU0809132.1"/>
    <property type="molecule type" value="Genomic_DNA"/>
</dbReference>
<evidence type="ECO:0008006" key="4">
    <source>
        <dbReference type="Google" id="ProtNLM"/>
    </source>
</evidence>
<proteinExistence type="predicted"/>
<accession>A0ABU3TTE5</accession>
<organism evidence="2 3">
    <name type="scientific">Aquirufa regiilacus</name>
    <dbReference type="NCBI Taxonomy" id="3024868"/>
    <lineage>
        <taxon>Bacteria</taxon>
        <taxon>Pseudomonadati</taxon>
        <taxon>Bacteroidota</taxon>
        <taxon>Cytophagia</taxon>
        <taxon>Cytophagales</taxon>
        <taxon>Flectobacillaceae</taxon>
        <taxon>Aquirufa</taxon>
    </lineage>
</organism>
<reference evidence="2 3" key="1">
    <citation type="submission" date="2023-09" db="EMBL/GenBank/DDBJ databases">
        <title>Aquirufa genomes.</title>
        <authorList>
            <person name="Pitt A."/>
        </authorList>
    </citation>
    <scope>NUCLEOTIDE SEQUENCE [LARGE SCALE GENOMIC DNA]</scope>
    <source>
        <strain evidence="2 3">LEOWEIH-7C</strain>
    </source>
</reference>
<sequence length="117" mass="13098">MKKYIINAMALAFFATSMSMTPQAMATGLSLPVSINQVGRMKFLVSAEPNSKLVVIIYDADQNIIHQEVIASKKLYNFANLLDGKYKMEILNAKKQVIQSKTFNILTEVKRDLVAVQ</sequence>
<name>A0ABU3TTE5_9BACT</name>
<keyword evidence="1" id="KW-0732">Signal</keyword>
<evidence type="ECO:0000256" key="1">
    <source>
        <dbReference type="SAM" id="SignalP"/>
    </source>
</evidence>
<evidence type="ECO:0000313" key="2">
    <source>
        <dbReference type="EMBL" id="MDU0809132.1"/>
    </source>
</evidence>
<protein>
    <recommendedName>
        <fullName evidence="4">Secretion system C-terminal sorting domain-containing protein</fullName>
    </recommendedName>
</protein>
<gene>
    <name evidence="2" type="ORF">PQG45_08820</name>
</gene>